<dbReference type="EMBL" id="JBJGEB010000004">
    <property type="protein sequence ID" value="MFK7641950.1"/>
    <property type="molecule type" value="Genomic_DNA"/>
</dbReference>
<evidence type="ECO:0000313" key="1">
    <source>
        <dbReference type="EMBL" id="MFK7641950.1"/>
    </source>
</evidence>
<comment type="caution">
    <text evidence="1">The sequence shown here is derived from an EMBL/GenBank/DDBJ whole genome shotgun (WGS) entry which is preliminary data.</text>
</comment>
<protein>
    <recommendedName>
        <fullName evidence="3">TLDc domain-containing protein</fullName>
    </recommendedName>
</protein>
<dbReference type="Proteomes" id="UP001621964">
    <property type="component" value="Unassembled WGS sequence"/>
</dbReference>
<sequence length="83" mass="9291">MEFPLRVSDGLEGFAFNNPINDGFFTEKSDCCAFAAGGNGFQFGLSDAYGLLGKQRNQRTSNSFWFHDISVFSFKLNSNDLYL</sequence>
<proteinExistence type="predicted"/>
<evidence type="ECO:0008006" key="3">
    <source>
        <dbReference type="Google" id="ProtNLM"/>
    </source>
</evidence>
<reference evidence="1 2" key="1">
    <citation type="submission" date="2024-11" db="EMBL/GenBank/DDBJ databases">
        <authorList>
            <person name="Mikucki A.G."/>
            <person name="Kahler C.M."/>
        </authorList>
    </citation>
    <scope>NUCLEOTIDE SEQUENCE [LARGE SCALE GENOMIC DNA]</scope>
    <source>
        <strain evidence="1 2">EXNM717</strain>
    </source>
</reference>
<gene>
    <name evidence="1" type="ORF">ACI43T_05480</name>
</gene>
<keyword evidence="2" id="KW-1185">Reference proteome</keyword>
<accession>A0ABW8Q4G2</accession>
<evidence type="ECO:0000313" key="2">
    <source>
        <dbReference type="Proteomes" id="UP001621964"/>
    </source>
</evidence>
<dbReference type="RefSeq" id="WP_377082090.1">
    <property type="nucleotide sequence ID" value="NZ_JBJGEB010000004.1"/>
</dbReference>
<organism evidence="1 2">
    <name type="scientific">Neisseria oralis</name>
    <dbReference type="NCBI Taxonomy" id="1107316"/>
    <lineage>
        <taxon>Bacteria</taxon>
        <taxon>Pseudomonadati</taxon>
        <taxon>Pseudomonadota</taxon>
        <taxon>Betaproteobacteria</taxon>
        <taxon>Neisseriales</taxon>
        <taxon>Neisseriaceae</taxon>
        <taxon>Neisseria</taxon>
    </lineage>
</organism>
<name>A0ABW8Q4G2_9NEIS</name>